<reference evidence="7 8" key="1">
    <citation type="journal article" date="2014" name="Int. J. Syst. Evol. Microbiol.">
        <title>Phaeodactylibacter xiamenensis gen. nov., sp. nov., a member of the family Saprospiraceae isolated from the marine alga Phaeodactylum tricornutum.</title>
        <authorList>
            <person name="Chen Z.Jr."/>
            <person name="Lei X."/>
            <person name="Lai Q."/>
            <person name="Li Y."/>
            <person name="Zhang B."/>
            <person name="Zhang J."/>
            <person name="Zhang H."/>
            <person name="Yang L."/>
            <person name="Zheng W."/>
            <person name="Tian Y."/>
            <person name="Yu Z."/>
            <person name="Xu H.Jr."/>
            <person name="Zheng T."/>
        </authorList>
    </citation>
    <scope>NUCLEOTIDE SEQUENCE [LARGE SCALE GENOMIC DNA]</scope>
    <source>
        <strain evidence="7 8">KD52</strain>
    </source>
</reference>
<evidence type="ECO:0000256" key="2">
    <source>
        <dbReference type="ARBA" id="ARBA00023015"/>
    </source>
</evidence>
<evidence type="ECO:0000259" key="6">
    <source>
        <dbReference type="Pfam" id="PF08281"/>
    </source>
</evidence>
<dbReference type="SUPFAM" id="SSF88946">
    <property type="entry name" value="Sigma2 domain of RNA polymerase sigma factors"/>
    <property type="match status" value="1"/>
</dbReference>
<keyword evidence="3" id="KW-0731">Sigma factor</keyword>
<dbReference type="OrthoDB" id="665981at2"/>
<dbReference type="NCBIfam" id="TIGR02937">
    <property type="entry name" value="sigma70-ECF"/>
    <property type="match status" value="1"/>
</dbReference>
<feature type="domain" description="RNA polymerase sigma factor 70 region 4 type 2" evidence="6">
    <location>
        <begin position="122"/>
        <end position="172"/>
    </location>
</feature>
<dbReference type="InterPro" id="IPR013249">
    <property type="entry name" value="RNA_pol_sigma70_r4_t2"/>
</dbReference>
<feature type="domain" description="RNA polymerase sigma-70 region 2" evidence="5">
    <location>
        <begin position="25"/>
        <end position="91"/>
    </location>
</feature>
<dbReference type="InterPro" id="IPR036388">
    <property type="entry name" value="WH-like_DNA-bd_sf"/>
</dbReference>
<proteinExistence type="inferred from homology"/>
<protein>
    <submittedName>
        <fullName evidence="7">ECF subfamily RNA polymerase sigma-24 subunit</fullName>
    </submittedName>
</protein>
<dbReference type="Gene3D" id="1.10.10.10">
    <property type="entry name" value="Winged helix-like DNA-binding domain superfamily/Winged helix DNA-binding domain"/>
    <property type="match status" value="1"/>
</dbReference>
<keyword evidence="8" id="KW-1185">Reference proteome</keyword>
<evidence type="ECO:0000256" key="1">
    <source>
        <dbReference type="ARBA" id="ARBA00010641"/>
    </source>
</evidence>
<evidence type="ECO:0000313" key="7">
    <source>
        <dbReference type="EMBL" id="KGE85377.1"/>
    </source>
</evidence>
<dbReference type="EMBL" id="JPOS01000090">
    <property type="protein sequence ID" value="KGE85377.1"/>
    <property type="molecule type" value="Genomic_DNA"/>
</dbReference>
<dbReference type="InterPro" id="IPR014327">
    <property type="entry name" value="RNA_pol_sigma70_bacteroid"/>
</dbReference>
<evidence type="ECO:0000259" key="5">
    <source>
        <dbReference type="Pfam" id="PF04542"/>
    </source>
</evidence>
<dbReference type="STRING" id="1524460.IX84_28175"/>
<dbReference type="GO" id="GO:0006352">
    <property type="term" value="P:DNA-templated transcription initiation"/>
    <property type="evidence" value="ECO:0007669"/>
    <property type="project" value="InterPro"/>
</dbReference>
<dbReference type="SUPFAM" id="SSF88659">
    <property type="entry name" value="Sigma3 and sigma4 domains of RNA polymerase sigma factors"/>
    <property type="match status" value="1"/>
</dbReference>
<keyword evidence="4" id="KW-0804">Transcription</keyword>
<dbReference type="InterPro" id="IPR013324">
    <property type="entry name" value="RNA_pol_sigma_r3/r4-like"/>
</dbReference>
<keyword evidence="2" id="KW-0805">Transcription regulation</keyword>
<dbReference type="Gene3D" id="1.10.1740.10">
    <property type="match status" value="1"/>
</dbReference>
<dbReference type="Pfam" id="PF08281">
    <property type="entry name" value="Sigma70_r4_2"/>
    <property type="match status" value="1"/>
</dbReference>
<dbReference type="InterPro" id="IPR039425">
    <property type="entry name" value="RNA_pol_sigma-70-like"/>
</dbReference>
<dbReference type="RefSeq" id="WP_044228533.1">
    <property type="nucleotide sequence ID" value="NZ_JBKAGJ010000004.1"/>
</dbReference>
<comment type="caution">
    <text evidence="7">The sequence shown here is derived from an EMBL/GenBank/DDBJ whole genome shotgun (WGS) entry which is preliminary data.</text>
</comment>
<dbReference type="GO" id="GO:0016987">
    <property type="term" value="F:sigma factor activity"/>
    <property type="evidence" value="ECO:0007669"/>
    <property type="project" value="UniProtKB-KW"/>
</dbReference>
<dbReference type="PANTHER" id="PTHR43133:SF46">
    <property type="entry name" value="RNA POLYMERASE SIGMA-70 FACTOR ECF SUBFAMILY"/>
    <property type="match status" value="1"/>
</dbReference>
<gene>
    <name evidence="7" type="ORF">IX84_28175</name>
</gene>
<organism evidence="7 8">
    <name type="scientific">Phaeodactylibacter xiamenensis</name>
    <dbReference type="NCBI Taxonomy" id="1524460"/>
    <lineage>
        <taxon>Bacteria</taxon>
        <taxon>Pseudomonadati</taxon>
        <taxon>Bacteroidota</taxon>
        <taxon>Saprospiria</taxon>
        <taxon>Saprospirales</taxon>
        <taxon>Haliscomenobacteraceae</taxon>
        <taxon>Phaeodactylibacter</taxon>
    </lineage>
</organism>
<sequence>MQQQPTDQALLDLLNQGDERGIELIFRRYYAYICKAVYKIIPDSNLVEDLAQDVFYELWRKRGRIQVASSLKGYLRRAAVNKALNYVRDQRIKFTEEEQAPVQKSTEASAPELMAADHLQSRIDEAIDALPERCRIIFILSRFEDMSYREIAEQLEISPKTVENQMAKALKILREMLKFNPGKEA</sequence>
<dbReference type="AlphaFoldDB" id="A0A098S2J2"/>
<accession>A0A098S2J2</accession>
<dbReference type="InterPro" id="IPR014284">
    <property type="entry name" value="RNA_pol_sigma-70_dom"/>
</dbReference>
<dbReference type="InterPro" id="IPR013325">
    <property type="entry name" value="RNA_pol_sigma_r2"/>
</dbReference>
<evidence type="ECO:0000256" key="4">
    <source>
        <dbReference type="ARBA" id="ARBA00023163"/>
    </source>
</evidence>
<comment type="similarity">
    <text evidence="1">Belongs to the sigma-70 factor family. ECF subfamily.</text>
</comment>
<dbReference type="CDD" id="cd06171">
    <property type="entry name" value="Sigma70_r4"/>
    <property type="match status" value="1"/>
</dbReference>
<evidence type="ECO:0000256" key="3">
    <source>
        <dbReference type="ARBA" id="ARBA00023082"/>
    </source>
</evidence>
<dbReference type="PANTHER" id="PTHR43133">
    <property type="entry name" value="RNA POLYMERASE ECF-TYPE SIGMA FACTO"/>
    <property type="match status" value="1"/>
</dbReference>
<evidence type="ECO:0000313" key="8">
    <source>
        <dbReference type="Proteomes" id="UP000029736"/>
    </source>
</evidence>
<dbReference type="NCBIfam" id="TIGR02985">
    <property type="entry name" value="Sig70_bacteroi1"/>
    <property type="match status" value="1"/>
</dbReference>
<dbReference type="InterPro" id="IPR007627">
    <property type="entry name" value="RNA_pol_sigma70_r2"/>
</dbReference>
<dbReference type="Pfam" id="PF04542">
    <property type="entry name" value="Sigma70_r2"/>
    <property type="match status" value="1"/>
</dbReference>
<dbReference type="Proteomes" id="UP000029736">
    <property type="component" value="Unassembled WGS sequence"/>
</dbReference>
<name>A0A098S2J2_9BACT</name>
<dbReference type="GO" id="GO:0003677">
    <property type="term" value="F:DNA binding"/>
    <property type="evidence" value="ECO:0007669"/>
    <property type="project" value="InterPro"/>
</dbReference>